<keyword evidence="7" id="KW-1185">Reference proteome</keyword>
<dbReference type="STRING" id="48467.SAMN02745166_04077"/>
<evidence type="ECO:0000259" key="5">
    <source>
        <dbReference type="PROSITE" id="PS50106"/>
    </source>
</evidence>
<dbReference type="GO" id="GO:0006508">
    <property type="term" value="P:proteolysis"/>
    <property type="evidence" value="ECO:0007669"/>
    <property type="project" value="UniProtKB-KW"/>
</dbReference>
<dbReference type="Pfam" id="PF13180">
    <property type="entry name" value="PDZ_2"/>
    <property type="match status" value="1"/>
</dbReference>
<accession>A0A1T4YSE4</accession>
<dbReference type="AlphaFoldDB" id="A0A1T4YSE4"/>
<keyword evidence="2 6" id="KW-0645">Protease</keyword>
<dbReference type="Pfam" id="PF17820">
    <property type="entry name" value="PDZ_6"/>
    <property type="match status" value="1"/>
</dbReference>
<dbReference type="EMBL" id="FUYE01000017">
    <property type="protein sequence ID" value="SKB04650.1"/>
    <property type="molecule type" value="Genomic_DNA"/>
</dbReference>
<evidence type="ECO:0000313" key="7">
    <source>
        <dbReference type="Proteomes" id="UP000190774"/>
    </source>
</evidence>
<dbReference type="PRINTS" id="PR00834">
    <property type="entry name" value="PROTEASES2C"/>
</dbReference>
<evidence type="ECO:0000256" key="3">
    <source>
        <dbReference type="ARBA" id="ARBA00022801"/>
    </source>
</evidence>
<dbReference type="InterPro" id="IPR001478">
    <property type="entry name" value="PDZ"/>
</dbReference>
<feature type="compositionally biased region" description="Basic and acidic residues" evidence="4">
    <location>
        <begin position="89"/>
        <end position="101"/>
    </location>
</feature>
<organism evidence="6 7">
    <name type="scientific">Prosthecobacter debontii</name>
    <dbReference type="NCBI Taxonomy" id="48467"/>
    <lineage>
        <taxon>Bacteria</taxon>
        <taxon>Pseudomonadati</taxon>
        <taxon>Verrucomicrobiota</taxon>
        <taxon>Verrucomicrobiia</taxon>
        <taxon>Verrucomicrobiales</taxon>
        <taxon>Verrucomicrobiaceae</taxon>
        <taxon>Prosthecobacter</taxon>
    </lineage>
</organism>
<gene>
    <name evidence="6" type="ORF">SAMN02745166_04077</name>
</gene>
<dbReference type="PANTHER" id="PTHR22939:SF129">
    <property type="entry name" value="SERINE PROTEASE HTRA2, MITOCHONDRIAL"/>
    <property type="match status" value="1"/>
</dbReference>
<evidence type="ECO:0000256" key="2">
    <source>
        <dbReference type="ARBA" id="ARBA00022670"/>
    </source>
</evidence>
<dbReference type="PROSITE" id="PS50106">
    <property type="entry name" value="PDZ"/>
    <property type="match status" value="2"/>
</dbReference>
<protein>
    <submittedName>
        <fullName evidence="6">Serine protease Do</fullName>
    </submittedName>
</protein>
<dbReference type="Pfam" id="PF13365">
    <property type="entry name" value="Trypsin_2"/>
    <property type="match status" value="1"/>
</dbReference>
<dbReference type="PANTHER" id="PTHR22939">
    <property type="entry name" value="SERINE PROTEASE FAMILY S1C HTRA-RELATED"/>
    <property type="match status" value="1"/>
</dbReference>
<evidence type="ECO:0000256" key="1">
    <source>
        <dbReference type="ARBA" id="ARBA00010541"/>
    </source>
</evidence>
<dbReference type="SUPFAM" id="SSF50494">
    <property type="entry name" value="Trypsin-like serine proteases"/>
    <property type="match status" value="1"/>
</dbReference>
<feature type="region of interest" description="Disordered" evidence="4">
    <location>
        <begin position="87"/>
        <end position="112"/>
    </location>
</feature>
<sequence>MIGRISWKMELPLRPRGRGSFLAGVVTVLGLGGSLSAADLGSELEVVRDPARLPGASQVVLSYSDAVERIQDSVVTVLTEAAAEEVREDEASKSKLPRFDLGEEMEESLPKNRGNGSGIIISKSGYILTNHHVVADAAKITVRLRTSEDELAAVVVGGDPIFDLALLKVEAQDLAPATLADSSNVRVGDVVLALGSPFGLEQTLTMGVVSATGRSTVGLIRNGLEDFIQTDAAINPGNSGGPLLDGLGRVVGVNTARYMGENIGFAIPINLALKVAEDLVQYGIVVRGYLGIRYAELAASELKKAGVPTGRMGIVITDIMAASPADKAGFQPGDVILEVNGRKIRSGTHLRLVLASKAPQAEVSINGLREGQEISWKVLLGIPPEVEKYQAQTQPSGLEVFPGLRVMMLTDALRIKLKLTDVREKRVLIAQSYPAGAAQKQLQEGDQLLAINGQSVSTIDQVQKIFSDPEATRFMLKVVSQDKTTYQLITRS</sequence>
<dbReference type="SMART" id="SM00228">
    <property type="entry name" value="PDZ"/>
    <property type="match status" value="2"/>
</dbReference>
<keyword evidence="3" id="KW-0378">Hydrolase</keyword>
<feature type="domain" description="PDZ" evidence="5">
    <location>
        <begin position="279"/>
        <end position="371"/>
    </location>
</feature>
<evidence type="ECO:0000256" key="4">
    <source>
        <dbReference type="SAM" id="MobiDB-lite"/>
    </source>
</evidence>
<dbReference type="Gene3D" id="2.40.10.120">
    <property type="match status" value="1"/>
</dbReference>
<dbReference type="SUPFAM" id="SSF50156">
    <property type="entry name" value="PDZ domain-like"/>
    <property type="match status" value="2"/>
</dbReference>
<evidence type="ECO:0000313" key="6">
    <source>
        <dbReference type="EMBL" id="SKB04650.1"/>
    </source>
</evidence>
<reference evidence="7" key="1">
    <citation type="submission" date="2017-02" db="EMBL/GenBank/DDBJ databases">
        <authorList>
            <person name="Varghese N."/>
            <person name="Submissions S."/>
        </authorList>
    </citation>
    <scope>NUCLEOTIDE SEQUENCE [LARGE SCALE GENOMIC DNA]</scope>
    <source>
        <strain evidence="7">ATCC 700200</strain>
    </source>
</reference>
<dbReference type="InterPro" id="IPR001940">
    <property type="entry name" value="Peptidase_S1C"/>
</dbReference>
<dbReference type="InterPro" id="IPR041489">
    <property type="entry name" value="PDZ_6"/>
</dbReference>
<dbReference type="InterPro" id="IPR009003">
    <property type="entry name" value="Peptidase_S1_PA"/>
</dbReference>
<dbReference type="OrthoDB" id="9758917at2"/>
<comment type="similarity">
    <text evidence="1">Belongs to the peptidase S1C family.</text>
</comment>
<proteinExistence type="inferred from homology"/>
<name>A0A1T4YSE4_9BACT</name>
<dbReference type="InterPro" id="IPR036034">
    <property type="entry name" value="PDZ_sf"/>
</dbReference>
<dbReference type="Proteomes" id="UP000190774">
    <property type="component" value="Unassembled WGS sequence"/>
</dbReference>
<feature type="domain" description="PDZ" evidence="5">
    <location>
        <begin position="427"/>
        <end position="457"/>
    </location>
</feature>
<dbReference type="Gene3D" id="2.30.42.10">
    <property type="match status" value="2"/>
</dbReference>
<dbReference type="GO" id="GO:0004252">
    <property type="term" value="F:serine-type endopeptidase activity"/>
    <property type="evidence" value="ECO:0007669"/>
    <property type="project" value="InterPro"/>
</dbReference>